<reference evidence="1 2" key="1">
    <citation type="submission" date="2024-04" db="EMBL/GenBank/DDBJ databases">
        <title>Draft genome sequence of Pseudophaeobacter arcticus NBRC 116598.</title>
        <authorList>
            <person name="Miyakawa T."/>
            <person name="Kusuya Y."/>
            <person name="Miura T."/>
        </authorList>
    </citation>
    <scope>NUCLEOTIDE SEQUENCE [LARGE SCALE GENOMIC DNA]</scope>
    <source>
        <strain evidence="1 2">SU-CL00105</strain>
    </source>
</reference>
<dbReference type="EMBL" id="BAABWU010000008">
    <property type="protein sequence ID" value="GAA6196846.1"/>
    <property type="molecule type" value="Genomic_DNA"/>
</dbReference>
<name>A0ABQ0ALU9_9RHOB</name>
<proteinExistence type="predicted"/>
<evidence type="ECO:0000313" key="2">
    <source>
        <dbReference type="Proteomes" id="UP001441944"/>
    </source>
</evidence>
<organism evidence="1 2">
    <name type="scientific">Pseudophaeobacter arcticus</name>
    <dbReference type="NCBI Taxonomy" id="385492"/>
    <lineage>
        <taxon>Bacteria</taxon>
        <taxon>Pseudomonadati</taxon>
        <taxon>Pseudomonadota</taxon>
        <taxon>Alphaproteobacteria</taxon>
        <taxon>Rhodobacterales</taxon>
        <taxon>Paracoccaceae</taxon>
        <taxon>Pseudophaeobacter</taxon>
    </lineage>
</organism>
<keyword evidence="2" id="KW-1185">Reference proteome</keyword>
<evidence type="ECO:0000313" key="1">
    <source>
        <dbReference type="EMBL" id="GAA6196846.1"/>
    </source>
</evidence>
<gene>
    <name evidence="1" type="ORF">NBRC116598_22900</name>
</gene>
<accession>A0ABQ0ALU9</accession>
<evidence type="ECO:0008006" key="3">
    <source>
        <dbReference type="Google" id="ProtNLM"/>
    </source>
</evidence>
<protein>
    <recommendedName>
        <fullName evidence="3">DUF1127 domain-containing protein</fullName>
    </recommendedName>
</protein>
<comment type="caution">
    <text evidence="1">The sequence shown here is derived from an EMBL/GenBank/DDBJ whole genome shotgun (WGS) entry which is preliminary data.</text>
</comment>
<dbReference type="Proteomes" id="UP001441944">
    <property type="component" value="Unassembled WGS sequence"/>
</dbReference>
<sequence length="75" mass="8383">MAHTAHYTAPAAFGLLNLLAKPFTALGRGLVAMAENDTRYKTLTKLMAMSDEELAKRGLKRDRLAHHVFSDSYYL</sequence>